<dbReference type="EC" id="2.8.1.1" evidence="2 3"/>
<dbReference type="Pfam" id="PF00581">
    <property type="entry name" value="Rhodanese"/>
    <property type="match status" value="1"/>
</dbReference>
<evidence type="ECO:0000313" key="5">
    <source>
        <dbReference type="Proteomes" id="UP000270205"/>
    </source>
</evidence>
<keyword evidence="2" id="KW-0808">Transferase</keyword>
<dbReference type="CDD" id="cd00158">
    <property type="entry name" value="RHOD"/>
    <property type="match status" value="1"/>
</dbReference>
<dbReference type="AlphaFoldDB" id="A0A380ZU71"/>
<evidence type="ECO:0000313" key="2">
    <source>
        <dbReference type="EMBL" id="SUV52514.1"/>
    </source>
</evidence>
<reference evidence="2 4" key="1">
    <citation type="submission" date="2018-06" db="EMBL/GenBank/DDBJ databases">
        <authorList>
            <consortium name="Pathogen Informatics"/>
            <person name="Doyle S."/>
        </authorList>
    </citation>
    <scope>NUCLEOTIDE SEQUENCE [LARGE SCALE GENOMIC DNA]</scope>
    <source>
        <strain evidence="2 4">NCTC11661</strain>
    </source>
</reference>
<gene>
    <name evidence="2" type="primary">pspE_3</name>
    <name evidence="2" type="ORF">NCTC11661_01653</name>
    <name evidence="3" type="ORF">NCTC12929_01866</name>
</gene>
<proteinExistence type="predicted"/>
<dbReference type="PANTHER" id="PTHR43031">
    <property type="entry name" value="FAD-DEPENDENT OXIDOREDUCTASE"/>
    <property type="match status" value="1"/>
</dbReference>
<evidence type="ECO:0000313" key="3">
    <source>
        <dbReference type="EMBL" id="VDH05310.1"/>
    </source>
</evidence>
<dbReference type="InterPro" id="IPR001763">
    <property type="entry name" value="Rhodanese-like_dom"/>
</dbReference>
<reference evidence="3 5" key="2">
    <citation type="submission" date="2018-11" db="EMBL/GenBank/DDBJ databases">
        <authorList>
            <consortium name="Pathogen Informatics"/>
        </authorList>
    </citation>
    <scope>NUCLEOTIDE SEQUENCE [LARGE SCALE GENOMIC DNA]</scope>
    <source>
        <strain evidence="3 5">NCTC12929</strain>
    </source>
</reference>
<dbReference type="SUPFAM" id="SSF52821">
    <property type="entry name" value="Rhodanese/Cell cycle control phosphatase"/>
    <property type="match status" value="1"/>
</dbReference>
<evidence type="ECO:0000313" key="4">
    <source>
        <dbReference type="Proteomes" id="UP000255515"/>
    </source>
</evidence>
<organism evidence="2 4">
    <name type="scientific">Bergeyella zoohelcum</name>
    <dbReference type="NCBI Taxonomy" id="1015"/>
    <lineage>
        <taxon>Bacteria</taxon>
        <taxon>Pseudomonadati</taxon>
        <taxon>Bacteroidota</taxon>
        <taxon>Flavobacteriia</taxon>
        <taxon>Flavobacteriales</taxon>
        <taxon>Weeksellaceae</taxon>
        <taxon>Bergeyella</taxon>
    </lineage>
</organism>
<dbReference type="Proteomes" id="UP000255515">
    <property type="component" value="Unassembled WGS sequence"/>
</dbReference>
<dbReference type="InterPro" id="IPR050229">
    <property type="entry name" value="GlpE_sulfurtransferase"/>
</dbReference>
<dbReference type="Proteomes" id="UP000270205">
    <property type="component" value="Unassembled WGS sequence"/>
</dbReference>
<evidence type="ECO:0000259" key="1">
    <source>
        <dbReference type="PROSITE" id="PS50206"/>
    </source>
</evidence>
<dbReference type="GO" id="GO:0004792">
    <property type="term" value="F:thiosulfate-cyanide sulfurtransferase activity"/>
    <property type="evidence" value="ECO:0007669"/>
    <property type="project" value="UniProtKB-EC"/>
</dbReference>
<dbReference type="PANTHER" id="PTHR43031:SF18">
    <property type="entry name" value="RHODANESE-RELATED SULFURTRANSFERASES"/>
    <property type="match status" value="1"/>
</dbReference>
<dbReference type="PROSITE" id="PS50206">
    <property type="entry name" value="RHODANESE_3"/>
    <property type="match status" value="1"/>
</dbReference>
<sequence>MDNLESVLQEGKYTLIDVREPMELDLDGAIDGAINIPLGEIEERANEILAIDGNVILFCRSGNRSGQALAYLQSQGLQKGFNGGGYAELSQKIG</sequence>
<dbReference type="Gene3D" id="3.40.250.10">
    <property type="entry name" value="Rhodanese-like domain"/>
    <property type="match status" value="1"/>
</dbReference>
<dbReference type="EMBL" id="UFTJ01000003">
    <property type="protein sequence ID" value="SUV52514.1"/>
    <property type="molecule type" value="Genomic_DNA"/>
</dbReference>
<feature type="domain" description="Rhodanese" evidence="1">
    <location>
        <begin position="9"/>
        <end position="94"/>
    </location>
</feature>
<protein>
    <submittedName>
        <fullName evidence="3">Rhodanese domain protein</fullName>
    </submittedName>
    <submittedName>
        <fullName evidence="2">Thiosulfate sulfurtransferase PspE</fullName>
        <ecNumber evidence="2 3">2.8.1.1</ecNumber>
    </submittedName>
</protein>
<name>A0A380ZU71_9FLAO</name>
<dbReference type="EMBL" id="UYIV01000001">
    <property type="protein sequence ID" value="VDH05310.1"/>
    <property type="molecule type" value="Genomic_DNA"/>
</dbReference>
<dbReference type="RefSeq" id="WP_002665007.1">
    <property type="nucleotide sequence ID" value="NZ_JAXFPJ010000038.1"/>
</dbReference>
<dbReference type="InterPro" id="IPR036873">
    <property type="entry name" value="Rhodanese-like_dom_sf"/>
</dbReference>
<dbReference type="SMART" id="SM00450">
    <property type="entry name" value="RHOD"/>
    <property type="match status" value="1"/>
</dbReference>
<accession>A0A380ZU71</accession>